<keyword evidence="1" id="KW-1133">Transmembrane helix</keyword>
<sequence>MIRAPPVGKKPTTSLCTWTYISIFLSLHHKYDTAAKLQTCKTAKRPSGRNVLGNMIDNVANDLYKAFCSYKTIHKINNFVYKNKEKLNSEEFKIINENKYASHAMAIITALASCSFLYLHTLYLSRENISRLIQLKQKQPDIKGICVFVDDMYKEHEPHDYVNLLKKTAAKT</sequence>
<reference evidence="3" key="1">
    <citation type="submission" date="2016-05" db="EMBL/GenBank/DDBJ databases">
        <authorList>
            <person name="Naeem Raeece"/>
        </authorList>
    </citation>
    <scope>NUCLEOTIDE SEQUENCE [LARGE SCALE GENOMIC DNA]</scope>
</reference>
<organism evidence="2 3">
    <name type="scientific">Plasmodium ovale wallikeri</name>
    <dbReference type="NCBI Taxonomy" id="864142"/>
    <lineage>
        <taxon>Eukaryota</taxon>
        <taxon>Sar</taxon>
        <taxon>Alveolata</taxon>
        <taxon>Apicomplexa</taxon>
        <taxon>Aconoidasida</taxon>
        <taxon>Haemosporida</taxon>
        <taxon>Plasmodiidae</taxon>
        <taxon>Plasmodium</taxon>
        <taxon>Plasmodium (Plasmodium)</taxon>
    </lineage>
</organism>
<name>A0A1A8ZWA1_PLAOA</name>
<proteinExistence type="predicted"/>
<keyword evidence="1" id="KW-0812">Transmembrane</keyword>
<dbReference type="Proteomes" id="UP000078555">
    <property type="component" value="Unassembled WGS sequence"/>
</dbReference>
<evidence type="ECO:0000256" key="1">
    <source>
        <dbReference type="SAM" id="Phobius"/>
    </source>
</evidence>
<keyword evidence="3" id="KW-1185">Reference proteome</keyword>
<feature type="transmembrane region" description="Helical" evidence="1">
    <location>
        <begin position="100"/>
        <end position="124"/>
    </location>
</feature>
<dbReference type="EMBL" id="FLRD01000149">
    <property type="protein sequence ID" value="SBT48166.1"/>
    <property type="molecule type" value="Genomic_DNA"/>
</dbReference>
<evidence type="ECO:0000313" key="3">
    <source>
        <dbReference type="Proteomes" id="UP000078555"/>
    </source>
</evidence>
<accession>A0A1A8ZWA1</accession>
<gene>
    <name evidence="2" type="ORF">POVWA1_057190</name>
</gene>
<dbReference type="AlphaFoldDB" id="A0A1A8ZWA1"/>
<keyword evidence="1" id="KW-0472">Membrane</keyword>
<protein>
    <submittedName>
        <fullName evidence="2">Uncharacterized protein</fullName>
    </submittedName>
</protein>
<evidence type="ECO:0000313" key="2">
    <source>
        <dbReference type="EMBL" id="SBT48166.1"/>
    </source>
</evidence>